<organism evidence="1 2">
    <name type="scientific">Arcticibacter tournemirensis</name>
    <dbReference type="NCBI Taxonomy" id="699437"/>
    <lineage>
        <taxon>Bacteria</taxon>
        <taxon>Pseudomonadati</taxon>
        <taxon>Bacteroidota</taxon>
        <taxon>Sphingobacteriia</taxon>
        <taxon>Sphingobacteriales</taxon>
        <taxon>Sphingobacteriaceae</taxon>
        <taxon>Arcticibacter</taxon>
    </lineage>
</organism>
<dbReference type="EMBL" id="VWNE01000045">
    <property type="protein sequence ID" value="KAA8476168.1"/>
    <property type="molecule type" value="Genomic_DNA"/>
</dbReference>
<gene>
    <name evidence="1" type="ORF">F1649_20480</name>
</gene>
<dbReference type="AlphaFoldDB" id="A0A5M9GTT5"/>
<dbReference type="Proteomes" id="UP000322918">
    <property type="component" value="Unassembled WGS sequence"/>
</dbReference>
<sequence>MRIFTNCPKNGEVTGVIALSDQFSYNSNLVGHYALGWYHDSWNTGGPSAYLSSYGGIKFFAGGQPRVYLSSNGNFGIGTINGASKLSILRDFAGEDKTSVAELQMNVLS</sequence>
<dbReference type="RefSeq" id="WP_141815160.1">
    <property type="nucleotide sequence ID" value="NZ_VFPL01000001.1"/>
</dbReference>
<evidence type="ECO:0000313" key="1">
    <source>
        <dbReference type="EMBL" id="KAA8476168.1"/>
    </source>
</evidence>
<protein>
    <submittedName>
        <fullName evidence="1">Uncharacterized protein</fullName>
    </submittedName>
</protein>
<comment type="caution">
    <text evidence="1">The sequence shown here is derived from an EMBL/GenBank/DDBJ whole genome shotgun (WGS) entry which is preliminary data.</text>
</comment>
<name>A0A5M9GTT5_9SPHI</name>
<accession>A0A5M9GTT5</accession>
<evidence type="ECO:0000313" key="2">
    <source>
        <dbReference type="Proteomes" id="UP000322918"/>
    </source>
</evidence>
<proteinExistence type="predicted"/>
<reference evidence="1 2" key="1">
    <citation type="submission" date="2019-09" db="EMBL/GenBank/DDBJ databases">
        <title>Pararcticibacter amylolyticus gen. nov., sp. nov., isolated from a rottenly hemp rope, and reclassification of Pedobacter tournemirensis as Pararcticibacter tournemirensis comb. nov.</title>
        <authorList>
            <person name="Cai Y."/>
        </authorList>
    </citation>
    <scope>NUCLEOTIDE SEQUENCE [LARGE SCALE GENOMIC DNA]</scope>
    <source>
        <strain evidence="1 2">TF5-37.2-LB10</strain>
    </source>
</reference>
<keyword evidence="2" id="KW-1185">Reference proteome</keyword>
<dbReference type="OrthoDB" id="756355at2"/>